<dbReference type="AlphaFoldDB" id="A0AAN6ZDV7"/>
<evidence type="ECO:0000313" key="2">
    <source>
        <dbReference type="EMBL" id="KAK4134228.1"/>
    </source>
</evidence>
<organism evidence="2 3">
    <name type="scientific">Trichocladium antarcticum</name>
    <dbReference type="NCBI Taxonomy" id="1450529"/>
    <lineage>
        <taxon>Eukaryota</taxon>
        <taxon>Fungi</taxon>
        <taxon>Dikarya</taxon>
        <taxon>Ascomycota</taxon>
        <taxon>Pezizomycotina</taxon>
        <taxon>Sordariomycetes</taxon>
        <taxon>Sordariomycetidae</taxon>
        <taxon>Sordariales</taxon>
        <taxon>Chaetomiaceae</taxon>
        <taxon>Trichocladium</taxon>
    </lineage>
</organism>
<keyword evidence="3" id="KW-1185">Reference proteome</keyword>
<dbReference type="PANTHER" id="PTHR33321">
    <property type="match status" value="1"/>
</dbReference>
<dbReference type="EMBL" id="MU853409">
    <property type="protein sequence ID" value="KAK4134228.1"/>
    <property type="molecule type" value="Genomic_DNA"/>
</dbReference>
<dbReference type="InterPro" id="IPR007541">
    <property type="entry name" value="Uncharacterised_BSP"/>
</dbReference>
<dbReference type="Proteomes" id="UP001304895">
    <property type="component" value="Unassembled WGS sequence"/>
</dbReference>
<reference evidence="2" key="1">
    <citation type="journal article" date="2023" name="Mol. Phylogenet. Evol.">
        <title>Genome-scale phylogeny and comparative genomics of the fungal order Sordariales.</title>
        <authorList>
            <person name="Hensen N."/>
            <person name="Bonometti L."/>
            <person name="Westerberg I."/>
            <person name="Brannstrom I.O."/>
            <person name="Guillou S."/>
            <person name="Cros-Aarteil S."/>
            <person name="Calhoun S."/>
            <person name="Haridas S."/>
            <person name="Kuo A."/>
            <person name="Mondo S."/>
            <person name="Pangilinan J."/>
            <person name="Riley R."/>
            <person name="LaButti K."/>
            <person name="Andreopoulos B."/>
            <person name="Lipzen A."/>
            <person name="Chen C."/>
            <person name="Yan M."/>
            <person name="Daum C."/>
            <person name="Ng V."/>
            <person name="Clum A."/>
            <person name="Steindorff A."/>
            <person name="Ohm R.A."/>
            <person name="Martin F."/>
            <person name="Silar P."/>
            <person name="Natvig D.O."/>
            <person name="Lalanne C."/>
            <person name="Gautier V."/>
            <person name="Ament-Velasquez S.L."/>
            <person name="Kruys A."/>
            <person name="Hutchinson M.I."/>
            <person name="Powell A.J."/>
            <person name="Barry K."/>
            <person name="Miller A.N."/>
            <person name="Grigoriev I.V."/>
            <person name="Debuchy R."/>
            <person name="Gladieux P."/>
            <person name="Hiltunen Thoren M."/>
            <person name="Johannesson H."/>
        </authorList>
    </citation>
    <scope>NUCLEOTIDE SEQUENCE</scope>
    <source>
        <strain evidence="2">CBS 123565</strain>
    </source>
</reference>
<dbReference type="Pfam" id="PF04450">
    <property type="entry name" value="BSP"/>
    <property type="match status" value="1"/>
</dbReference>
<sequence length="273" mass="29951">MTFRDAQDQAVAKPTSPAPPAPPTATPTPLPNWPVDAADSGSGPAPGSTAEKGTSPLPKLRLEIHNLDHPGAAKFLSAINPTTVLSTAIKNVLCLLYQSPTNQHPDAPPTRSVTLILRDMAGVAHTRGIPLDDDHKEIHLSLNYINSIHPPSRLAHEITGVITHEAVHCLQWDGLKTCPGGLVEGVADWVRLRCDLGPPHWRRETDGGWDRGYQHTAYFLQYLEARFGEGTVRRVNEKLRVREYKGESFWPELLGQSAEQLYGDYVEKSKGGE</sequence>
<feature type="region of interest" description="Disordered" evidence="1">
    <location>
        <begin position="1"/>
        <end position="55"/>
    </location>
</feature>
<evidence type="ECO:0000256" key="1">
    <source>
        <dbReference type="SAM" id="MobiDB-lite"/>
    </source>
</evidence>
<feature type="compositionally biased region" description="Pro residues" evidence="1">
    <location>
        <begin position="16"/>
        <end position="32"/>
    </location>
</feature>
<reference evidence="2" key="2">
    <citation type="submission" date="2023-05" db="EMBL/GenBank/DDBJ databases">
        <authorList>
            <consortium name="Lawrence Berkeley National Laboratory"/>
            <person name="Steindorff A."/>
            <person name="Hensen N."/>
            <person name="Bonometti L."/>
            <person name="Westerberg I."/>
            <person name="Brannstrom I.O."/>
            <person name="Guillou S."/>
            <person name="Cros-Aarteil S."/>
            <person name="Calhoun S."/>
            <person name="Haridas S."/>
            <person name="Kuo A."/>
            <person name="Mondo S."/>
            <person name="Pangilinan J."/>
            <person name="Riley R."/>
            <person name="Labutti K."/>
            <person name="Andreopoulos B."/>
            <person name="Lipzen A."/>
            <person name="Chen C."/>
            <person name="Yanf M."/>
            <person name="Daum C."/>
            <person name="Ng V."/>
            <person name="Clum A."/>
            <person name="Ohm R."/>
            <person name="Martin F."/>
            <person name="Silar P."/>
            <person name="Natvig D."/>
            <person name="Lalanne C."/>
            <person name="Gautier V."/>
            <person name="Ament-Velasquez S.L."/>
            <person name="Kruys A."/>
            <person name="Hutchinson M.I."/>
            <person name="Powell A.J."/>
            <person name="Barry K."/>
            <person name="Miller A.N."/>
            <person name="Grigoriev I.V."/>
            <person name="Debuchy R."/>
            <person name="Gladieux P."/>
            <person name="Thoren M.H."/>
            <person name="Johannesson H."/>
        </authorList>
    </citation>
    <scope>NUCLEOTIDE SEQUENCE</scope>
    <source>
        <strain evidence="2">CBS 123565</strain>
    </source>
</reference>
<proteinExistence type="predicted"/>
<protein>
    <submittedName>
        <fullName evidence="2">BSP-domain-containing protein</fullName>
    </submittedName>
</protein>
<name>A0AAN6ZDV7_9PEZI</name>
<gene>
    <name evidence="2" type="ORF">BT67DRAFT_312012</name>
</gene>
<evidence type="ECO:0000313" key="3">
    <source>
        <dbReference type="Proteomes" id="UP001304895"/>
    </source>
</evidence>
<dbReference type="PANTHER" id="PTHR33321:SF12">
    <property type="entry name" value="PLANT BASIC SECRETORY PROTEIN (BSP) FAMILY PROTEIN"/>
    <property type="match status" value="1"/>
</dbReference>
<accession>A0AAN6ZDV7</accession>
<comment type="caution">
    <text evidence="2">The sequence shown here is derived from an EMBL/GenBank/DDBJ whole genome shotgun (WGS) entry which is preliminary data.</text>
</comment>